<keyword evidence="2" id="KW-1133">Transmembrane helix</keyword>
<dbReference type="OrthoDB" id="4466486at2"/>
<accession>A0A438B8J7</accession>
<keyword evidence="2" id="KW-0472">Membrane</keyword>
<sequence>MFGFYVAMLFVSGIVVIVVALVASELHPGRRVVNGLIGAAFLGYGIYLAVFFHSGEYRIFLWVFILPFVLLADAVRTVEVPAPPRPAARRPGIPRRHPAPAPAPSRTTATRERRAAAKSAQLEALRTKHAAKSDEFDDRGPSTPARREV</sequence>
<keyword evidence="4" id="KW-1185">Reference proteome</keyword>
<evidence type="ECO:0000313" key="3">
    <source>
        <dbReference type="EMBL" id="RVW07225.1"/>
    </source>
</evidence>
<keyword evidence="2" id="KW-0812">Transmembrane</keyword>
<proteinExistence type="predicted"/>
<feature type="region of interest" description="Disordered" evidence="1">
    <location>
        <begin position="82"/>
        <end position="149"/>
    </location>
</feature>
<evidence type="ECO:0000256" key="2">
    <source>
        <dbReference type="SAM" id="Phobius"/>
    </source>
</evidence>
<name>A0A438B8J7_9NOCA</name>
<protein>
    <submittedName>
        <fullName evidence="3">Uncharacterized protein</fullName>
    </submittedName>
</protein>
<evidence type="ECO:0000313" key="4">
    <source>
        <dbReference type="Proteomes" id="UP000286208"/>
    </source>
</evidence>
<feature type="transmembrane region" description="Helical" evidence="2">
    <location>
        <begin position="6"/>
        <end position="23"/>
    </location>
</feature>
<organism evidence="3 4">
    <name type="scientific">Prescottella agglutinans</name>
    <dbReference type="NCBI Taxonomy" id="1644129"/>
    <lineage>
        <taxon>Bacteria</taxon>
        <taxon>Bacillati</taxon>
        <taxon>Actinomycetota</taxon>
        <taxon>Actinomycetes</taxon>
        <taxon>Mycobacteriales</taxon>
        <taxon>Nocardiaceae</taxon>
        <taxon>Prescottella</taxon>
    </lineage>
</organism>
<dbReference type="EMBL" id="RKLP01000013">
    <property type="protein sequence ID" value="RVW07225.1"/>
    <property type="molecule type" value="Genomic_DNA"/>
</dbReference>
<feature type="transmembrane region" description="Helical" evidence="2">
    <location>
        <begin position="35"/>
        <end position="53"/>
    </location>
</feature>
<dbReference type="AlphaFoldDB" id="A0A438B8J7"/>
<gene>
    <name evidence="3" type="ORF">EGT67_21935</name>
</gene>
<evidence type="ECO:0000256" key="1">
    <source>
        <dbReference type="SAM" id="MobiDB-lite"/>
    </source>
</evidence>
<reference evidence="3 4" key="1">
    <citation type="submission" date="2018-11" db="EMBL/GenBank/DDBJ databases">
        <title>Rhodococcus spongicola sp. nov. and Rhodococcus xishaensis sp. nov. from marine sponges.</title>
        <authorList>
            <person name="Li L."/>
            <person name="Lin H.W."/>
        </authorList>
    </citation>
    <scope>NUCLEOTIDE SEQUENCE [LARGE SCALE GENOMIC DNA]</scope>
    <source>
        <strain evidence="3 4">CCTCC AB2014297</strain>
    </source>
</reference>
<comment type="caution">
    <text evidence="3">The sequence shown here is derived from an EMBL/GenBank/DDBJ whole genome shotgun (WGS) entry which is preliminary data.</text>
</comment>
<feature type="compositionally biased region" description="Basic and acidic residues" evidence="1">
    <location>
        <begin position="131"/>
        <end position="149"/>
    </location>
</feature>
<dbReference type="Proteomes" id="UP000286208">
    <property type="component" value="Unassembled WGS sequence"/>
</dbReference>
<dbReference type="RefSeq" id="WP_127918223.1">
    <property type="nucleotide sequence ID" value="NZ_RKLP01000013.1"/>
</dbReference>